<dbReference type="PROSITE" id="PS50873">
    <property type="entry name" value="PEROXIDASE_4"/>
    <property type="match status" value="1"/>
</dbReference>
<feature type="binding site" evidence="10">
    <location>
        <position position="321"/>
    </location>
    <ligand>
        <name>Ca(2+)</name>
        <dbReference type="ChEBI" id="CHEBI:29108"/>
        <label>2</label>
    </ligand>
</feature>
<evidence type="ECO:0000259" key="13">
    <source>
        <dbReference type="PROSITE" id="PS50873"/>
    </source>
</evidence>
<feature type="binding site" evidence="9">
    <location>
        <position position="241"/>
    </location>
    <ligand>
        <name>substrate</name>
    </ligand>
</feature>
<proteinExistence type="inferred from homology"/>
<evidence type="ECO:0000256" key="8">
    <source>
        <dbReference type="ARBA" id="ARBA00023157"/>
    </source>
</evidence>
<evidence type="ECO:0000256" key="9">
    <source>
        <dbReference type="PIRSR" id="PIRSR600823-2"/>
    </source>
</evidence>
<evidence type="ECO:0000256" key="11">
    <source>
        <dbReference type="PIRSR" id="PIRSR600823-5"/>
    </source>
</evidence>
<feature type="binding site" evidence="10">
    <location>
        <position position="313"/>
    </location>
    <ligand>
        <name>Ca(2+)</name>
        <dbReference type="ChEBI" id="CHEBI:29108"/>
        <label>2</label>
    </ligand>
</feature>
<dbReference type="GO" id="GO:0020037">
    <property type="term" value="F:heme binding"/>
    <property type="evidence" value="ECO:0007669"/>
    <property type="project" value="UniProtKB-UniRule"/>
</dbReference>
<dbReference type="OrthoDB" id="2113341at2759"/>
<dbReference type="InterPro" id="IPR010255">
    <property type="entry name" value="Haem_peroxidase_sf"/>
</dbReference>
<keyword evidence="10 12" id="KW-0106">Calcium</keyword>
<feature type="domain" description="Plant heme peroxidase family profile" evidence="13">
    <location>
        <begin position="155"/>
        <end position="393"/>
    </location>
</feature>
<evidence type="ECO:0000313" key="15">
    <source>
        <dbReference type="Proteomes" id="UP000655225"/>
    </source>
</evidence>
<comment type="subcellular location">
    <subcellularLocation>
        <location evidence="12">Secreted</location>
    </subcellularLocation>
</comment>
<keyword evidence="7 10" id="KW-0408">Iron</keyword>
<keyword evidence="8 11" id="KW-1015">Disulfide bond</keyword>
<dbReference type="EMBL" id="JABCRI010000010">
    <property type="protein sequence ID" value="KAF8399298.1"/>
    <property type="molecule type" value="Genomic_DNA"/>
</dbReference>
<evidence type="ECO:0000256" key="4">
    <source>
        <dbReference type="ARBA" id="ARBA00022617"/>
    </source>
</evidence>
<dbReference type="InterPro" id="IPR033905">
    <property type="entry name" value="Secretory_peroxidase"/>
</dbReference>
<comment type="similarity">
    <text evidence="2">Belongs to the peroxidase family. Ascorbate peroxidase subfamily.</text>
</comment>
<comment type="caution">
    <text evidence="14">The sequence shown here is derived from an EMBL/GenBank/DDBJ whole genome shotgun (WGS) entry which is preliminary data.</text>
</comment>
<comment type="function">
    <text evidence="12">Removal of H(2)O(2), oxidation of toxic reductants, biosynthesis and degradation of lignin, suberization, auxin catabolism, response to environmental stresses such as wounding, pathogen attack and oxidative stress.</text>
</comment>
<dbReference type="EC" id="1.11.1.7" evidence="12"/>
<keyword evidence="3 12" id="KW-0575">Peroxidase</keyword>
<keyword evidence="12" id="KW-0964">Secreted</keyword>
<evidence type="ECO:0000313" key="14">
    <source>
        <dbReference type="EMBL" id="KAF8399298.1"/>
    </source>
</evidence>
<dbReference type="FunFam" id="1.10.420.10:FF:000001">
    <property type="entry name" value="Peroxidase"/>
    <property type="match status" value="1"/>
</dbReference>
<feature type="binding site" evidence="10">
    <location>
        <position position="316"/>
    </location>
    <ligand>
        <name>Ca(2+)</name>
        <dbReference type="ChEBI" id="CHEBI:29108"/>
        <label>2</label>
    </ligand>
</feature>
<reference evidence="14 15" key="1">
    <citation type="submission" date="2020-04" db="EMBL/GenBank/DDBJ databases">
        <title>Plant Genome Project.</title>
        <authorList>
            <person name="Zhang R.-G."/>
        </authorList>
    </citation>
    <scope>NUCLEOTIDE SEQUENCE [LARGE SCALE GENOMIC DNA]</scope>
    <source>
        <strain evidence="14">YNK0</strain>
        <tissue evidence="14">Leaf</tissue>
    </source>
</reference>
<comment type="similarity">
    <text evidence="12">Belongs to the peroxidase family. Classical plant (class III) peroxidase subfamily.</text>
</comment>
<dbReference type="PRINTS" id="PR00461">
    <property type="entry name" value="PLPEROXIDASE"/>
</dbReference>
<dbReference type="PRINTS" id="PR00458">
    <property type="entry name" value="PEROXIDASE"/>
</dbReference>
<dbReference type="InterPro" id="IPR002016">
    <property type="entry name" value="Haem_peroxidase"/>
</dbReference>
<feature type="binding site" evidence="10">
    <location>
        <position position="158"/>
    </location>
    <ligand>
        <name>Ca(2+)</name>
        <dbReference type="ChEBI" id="CHEBI:29108"/>
        <label>1</label>
    </ligand>
</feature>
<keyword evidence="12" id="KW-0376">Hydrogen peroxide</keyword>
<dbReference type="PANTHER" id="PTHR31388:SF5">
    <property type="entry name" value="PEROXIDASE"/>
    <property type="match status" value="1"/>
</dbReference>
<feature type="disulfide bond" evidence="11">
    <location>
        <begin position="275"/>
        <end position="300"/>
    </location>
</feature>
<dbReference type="CDD" id="cd00693">
    <property type="entry name" value="secretory_peroxidase"/>
    <property type="match status" value="1"/>
</dbReference>
<dbReference type="Gene3D" id="2.40.10.10">
    <property type="entry name" value="Trypsin-like serine proteases"/>
    <property type="match status" value="1"/>
</dbReference>
<dbReference type="Gene3D" id="1.10.520.10">
    <property type="match status" value="1"/>
</dbReference>
<evidence type="ECO:0000256" key="2">
    <source>
        <dbReference type="ARBA" id="ARBA00006873"/>
    </source>
</evidence>
<feature type="binding site" description="axial binding residue" evidence="10">
    <location>
        <position position="268"/>
    </location>
    <ligand>
        <name>heme b</name>
        <dbReference type="ChEBI" id="CHEBI:60344"/>
    </ligand>
    <ligandPart>
        <name>Fe</name>
        <dbReference type="ChEBI" id="CHEBI:18248"/>
    </ligandPart>
</feature>
<dbReference type="GO" id="GO:0042744">
    <property type="term" value="P:hydrogen peroxide catabolic process"/>
    <property type="evidence" value="ECO:0007669"/>
    <property type="project" value="UniProtKB-KW"/>
</dbReference>
<dbReference type="AlphaFoldDB" id="A0A835DDD9"/>
<dbReference type="GO" id="GO:0006979">
    <property type="term" value="P:response to oxidative stress"/>
    <property type="evidence" value="ECO:0007669"/>
    <property type="project" value="UniProtKB-UniRule"/>
</dbReference>
<feature type="binding site" evidence="10">
    <location>
        <position position="172"/>
    </location>
    <ligand>
        <name>Ca(2+)</name>
        <dbReference type="ChEBI" id="CHEBI:29108"/>
        <label>1</label>
    </ligand>
</feature>
<dbReference type="GO" id="GO:0046872">
    <property type="term" value="F:metal ion binding"/>
    <property type="evidence" value="ECO:0007669"/>
    <property type="project" value="UniProtKB-UniRule"/>
</dbReference>
<sequence length="393" mass="42269">MTIAQSVEHYTQLKLKKRGEGVLPVESGDLSALQDAVTVVGYPIGGDTISVTSGLEVLSYVHGLMPAINSGHSGGPAFNDKGNCVGIAFQSLKHEDVENIGSICTWLSFYVLKPSAIILSFDGVEIADDGTGQTQGNQIVNAVVWGLNVRISCYKGCDASILLDDTATFTGEKNALPKQNSAIGYDVIDTIKSQVEASCNGTHVSTIVGLSLQLRRRSWNVPLGRRDAKTASQSAADSQIPSPFATLISMFAAKGLNAQDMTVLSGAHSIGQAQCFTFRTRIYNETNIDPRFATTRRANCPATGGNTNLAPLDIQTVNQFDNNYFQNLVAWRRLLHSDQVLFNNGSQDALVQTYSLNNGHFVADFAAAMVKMGNISPLTGTEGEIRKNCRKIN</sequence>
<comment type="cofactor">
    <cofactor evidence="10 12">
        <name>Ca(2+)</name>
        <dbReference type="ChEBI" id="CHEBI:29108"/>
    </cofactor>
    <text evidence="10 12">Binds 2 calcium ions per subunit.</text>
</comment>
<dbReference type="PANTHER" id="PTHR31388">
    <property type="entry name" value="PEROXIDASE 72-RELATED"/>
    <property type="match status" value="1"/>
</dbReference>
<evidence type="ECO:0000256" key="3">
    <source>
        <dbReference type="ARBA" id="ARBA00022559"/>
    </source>
</evidence>
<dbReference type="InterPro" id="IPR019793">
    <property type="entry name" value="Peroxidases_heam-ligand_BS"/>
</dbReference>
<protein>
    <recommendedName>
        <fullName evidence="12">Peroxidase</fullName>
        <ecNumber evidence="12">1.11.1.7</ecNumber>
    </recommendedName>
</protein>
<evidence type="ECO:0000256" key="12">
    <source>
        <dbReference type="RuleBase" id="RU362060"/>
    </source>
</evidence>
<dbReference type="GO" id="GO:0005576">
    <property type="term" value="C:extracellular region"/>
    <property type="evidence" value="ECO:0007669"/>
    <property type="project" value="UniProtKB-SubCell"/>
</dbReference>
<dbReference type="InterPro" id="IPR000823">
    <property type="entry name" value="Peroxidase_pln"/>
</dbReference>
<accession>A0A835DDD9</accession>
<dbReference type="InterPro" id="IPR009003">
    <property type="entry name" value="Peptidase_S1_PA"/>
</dbReference>
<dbReference type="PROSITE" id="PS00435">
    <property type="entry name" value="PEROXIDASE_1"/>
    <property type="match status" value="1"/>
</dbReference>
<name>A0A835DDD9_TETSI</name>
<dbReference type="SUPFAM" id="SSF48113">
    <property type="entry name" value="Heme-dependent peroxidases"/>
    <property type="match status" value="1"/>
</dbReference>
<evidence type="ECO:0000256" key="6">
    <source>
        <dbReference type="ARBA" id="ARBA00023002"/>
    </source>
</evidence>
<keyword evidence="6 12" id="KW-0560">Oxidoreductase</keyword>
<organism evidence="14 15">
    <name type="scientific">Tetracentron sinense</name>
    <name type="common">Spur-leaf</name>
    <dbReference type="NCBI Taxonomy" id="13715"/>
    <lineage>
        <taxon>Eukaryota</taxon>
        <taxon>Viridiplantae</taxon>
        <taxon>Streptophyta</taxon>
        <taxon>Embryophyta</taxon>
        <taxon>Tracheophyta</taxon>
        <taxon>Spermatophyta</taxon>
        <taxon>Magnoliopsida</taxon>
        <taxon>Trochodendrales</taxon>
        <taxon>Trochodendraceae</taxon>
        <taxon>Tetracentron</taxon>
    </lineage>
</organism>
<evidence type="ECO:0000256" key="5">
    <source>
        <dbReference type="ARBA" id="ARBA00022723"/>
    </source>
</evidence>
<dbReference type="GO" id="GO:0140825">
    <property type="term" value="F:lactoperoxidase activity"/>
    <property type="evidence" value="ECO:0007669"/>
    <property type="project" value="UniProtKB-EC"/>
</dbReference>
<dbReference type="Gene3D" id="1.10.420.10">
    <property type="entry name" value="Peroxidase, domain 2"/>
    <property type="match status" value="1"/>
</dbReference>
<evidence type="ECO:0000256" key="10">
    <source>
        <dbReference type="PIRSR" id="PIRSR600823-3"/>
    </source>
</evidence>
<evidence type="ECO:0000256" key="1">
    <source>
        <dbReference type="ARBA" id="ARBA00000189"/>
    </source>
</evidence>
<feature type="binding site" evidence="10">
    <location>
        <position position="156"/>
    </location>
    <ligand>
        <name>Ca(2+)</name>
        <dbReference type="ChEBI" id="CHEBI:29108"/>
        <label>1</label>
    </ligand>
</feature>
<dbReference type="Pfam" id="PF00141">
    <property type="entry name" value="peroxidase"/>
    <property type="match status" value="1"/>
</dbReference>
<keyword evidence="5 10" id="KW-0479">Metal-binding</keyword>
<evidence type="ECO:0000256" key="7">
    <source>
        <dbReference type="ARBA" id="ARBA00023004"/>
    </source>
</evidence>
<comment type="catalytic activity">
    <reaction evidence="1 12">
        <text>2 a phenolic donor + H2O2 = 2 a phenolic radical donor + 2 H2O</text>
        <dbReference type="Rhea" id="RHEA:56136"/>
        <dbReference type="ChEBI" id="CHEBI:15377"/>
        <dbReference type="ChEBI" id="CHEBI:16240"/>
        <dbReference type="ChEBI" id="CHEBI:139520"/>
        <dbReference type="ChEBI" id="CHEBI:139521"/>
        <dbReference type="EC" id="1.11.1.7"/>
    </reaction>
</comment>
<feature type="binding site" evidence="10">
    <location>
        <position position="160"/>
    </location>
    <ligand>
        <name>Ca(2+)</name>
        <dbReference type="ChEBI" id="CHEBI:29108"/>
        <label>1</label>
    </ligand>
</feature>
<dbReference type="Proteomes" id="UP000655225">
    <property type="component" value="Unassembled WGS sequence"/>
</dbReference>
<comment type="cofactor">
    <cofactor evidence="10 12">
        <name>heme b</name>
        <dbReference type="ChEBI" id="CHEBI:60344"/>
    </cofactor>
    <text evidence="10 12">Binds 1 heme b (iron(II)-protoporphyrin IX) group per subunit.</text>
</comment>
<gene>
    <name evidence="14" type="ORF">HHK36_015163</name>
</gene>
<keyword evidence="4 12" id="KW-0349">Heme</keyword>
<keyword evidence="15" id="KW-1185">Reference proteome</keyword>
<dbReference type="InterPro" id="IPR043504">
    <property type="entry name" value="Peptidase_S1_PA_chymotrypsin"/>
</dbReference>
<dbReference type="SUPFAM" id="SSF50494">
    <property type="entry name" value="Trypsin-like serine proteases"/>
    <property type="match status" value="1"/>
</dbReference>